<keyword evidence="6" id="KW-0509">mRNA transport</keyword>
<dbReference type="STRING" id="1555241.A0A4P9XDL8"/>
<dbReference type="GO" id="GO:0006606">
    <property type="term" value="P:protein import into nucleus"/>
    <property type="evidence" value="ECO:0007669"/>
    <property type="project" value="TreeGrafter"/>
</dbReference>
<keyword evidence="5" id="KW-0677">Repeat</keyword>
<protein>
    <submittedName>
        <fullName evidence="13">Uncharacterized protein</fullName>
    </submittedName>
</protein>
<dbReference type="GO" id="GO:0032527">
    <property type="term" value="P:protein exit from endoplasmic reticulum"/>
    <property type="evidence" value="ECO:0007669"/>
    <property type="project" value="TreeGrafter"/>
</dbReference>
<dbReference type="GO" id="GO:0051028">
    <property type="term" value="P:mRNA transport"/>
    <property type="evidence" value="ECO:0007669"/>
    <property type="project" value="UniProtKB-KW"/>
</dbReference>
<dbReference type="GO" id="GO:0090114">
    <property type="term" value="P:COPII-coated vesicle budding"/>
    <property type="evidence" value="ECO:0007669"/>
    <property type="project" value="TreeGrafter"/>
</dbReference>
<dbReference type="Gene3D" id="2.130.10.10">
    <property type="entry name" value="YVTN repeat-like/Quinoprotein amine dehydrogenase"/>
    <property type="match status" value="1"/>
</dbReference>
<evidence type="ECO:0000256" key="9">
    <source>
        <dbReference type="ARBA" id="ARBA00023132"/>
    </source>
</evidence>
<evidence type="ECO:0000313" key="13">
    <source>
        <dbReference type="EMBL" id="RKP03614.1"/>
    </source>
</evidence>
<dbReference type="SMART" id="SM00320">
    <property type="entry name" value="WD40"/>
    <property type="match status" value="6"/>
</dbReference>
<feature type="compositionally biased region" description="Polar residues" evidence="12">
    <location>
        <begin position="165"/>
        <end position="176"/>
    </location>
</feature>
<dbReference type="AlphaFoldDB" id="A0A4P9XDL8"/>
<keyword evidence="3" id="KW-0813">Transport</keyword>
<dbReference type="Pfam" id="PF00400">
    <property type="entry name" value="WD40"/>
    <property type="match status" value="4"/>
</dbReference>
<evidence type="ECO:0000256" key="3">
    <source>
        <dbReference type="ARBA" id="ARBA00022448"/>
    </source>
</evidence>
<dbReference type="OrthoDB" id="364224at2759"/>
<dbReference type="GO" id="GO:0032008">
    <property type="term" value="P:positive regulation of TOR signaling"/>
    <property type="evidence" value="ECO:0007669"/>
    <property type="project" value="TreeGrafter"/>
</dbReference>
<evidence type="ECO:0000256" key="6">
    <source>
        <dbReference type="ARBA" id="ARBA00022816"/>
    </source>
</evidence>
<evidence type="ECO:0000256" key="10">
    <source>
        <dbReference type="ARBA" id="ARBA00023242"/>
    </source>
</evidence>
<keyword evidence="8" id="KW-0811">Translocation</keyword>
<evidence type="ECO:0000256" key="1">
    <source>
        <dbReference type="ARBA" id="ARBA00004567"/>
    </source>
</evidence>
<dbReference type="InterPro" id="IPR015943">
    <property type="entry name" value="WD40/YVTN_repeat-like_dom_sf"/>
</dbReference>
<evidence type="ECO:0000256" key="11">
    <source>
        <dbReference type="PROSITE-ProRule" id="PRU00221"/>
    </source>
</evidence>
<dbReference type="SUPFAM" id="SSF50978">
    <property type="entry name" value="WD40 repeat-like"/>
    <property type="match status" value="1"/>
</dbReference>
<name>A0A4P9XDL8_9FUNG</name>
<dbReference type="EMBL" id="ML014120">
    <property type="protein sequence ID" value="RKP03614.1"/>
    <property type="molecule type" value="Genomic_DNA"/>
</dbReference>
<keyword evidence="7" id="KW-0653">Protein transport</keyword>
<proteinExistence type="inferred from homology"/>
<dbReference type="GO" id="GO:0031080">
    <property type="term" value="C:nuclear pore outer ring"/>
    <property type="evidence" value="ECO:0007669"/>
    <property type="project" value="TreeGrafter"/>
</dbReference>
<gene>
    <name evidence="13" type="ORF">CXG81DRAFT_29213</name>
</gene>
<keyword evidence="9" id="KW-0906">Nuclear pore complex</keyword>
<dbReference type="PANTHER" id="PTHR11024:SF2">
    <property type="entry name" value="PROTEIN SEC13 HOMOLOG"/>
    <property type="match status" value="1"/>
</dbReference>
<reference evidence="14" key="1">
    <citation type="journal article" date="2018" name="Nat. Microbiol.">
        <title>Leveraging single-cell genomics to expand the fungal tree of life.</title>
        <authorList>
            <person name="Ahrendt S.R."/>
            <person name="Quandt C.A."/>
            <person name="Ciobanu D."/>
            <person name="Clum A."/>
            <person name="Salamov A."/>
            <person name="Andreopoulos B."/>
            <person name="Cheng J.F."/>
            <person name="Woyke T."/>
            <person name="Pelin A."/>
            <person name="Henrissat B."/>
            <person name="Reynolds N.K."/>
            <person name="Benny G.L."/>
            <person name="Smith M.E."/>
            <person name="James T.Y."/>
            <person name="Grigoriev I.V."/>
        </authorList>
    </citation>
    <scope>NUCLEOTIDE SEQUENCE [LARGE SCALE GENOMIC DNA]</scope>
    <source>
        <strain evidence="14">ATCC 52028</strain>
    </source>
</reference>
<keyword evidence="14" id="KW-1185">Reference proteome</keyword>
<accession>A0A4P9XDL8</accession>
<feature type="region of interest" description="Disordered" evidence="12">
    <location>
        <begin position="165"/>
        <end position="197"/>
    </location>
</feature>
<dbReference type="InterPro" id="IPR037363">
    <property type="entry name" value="Sec13/Seh1_fam"/>
</dbReference>
<dbReference type="GO" id="GO:0005198">
    <property type="term" value="F:structural molecule activity"/>
    <property type="evidence" value="ECO:0007669"/>
    <property type="project" value="InterPro"/>
</dbReference>
<dbReference type="GO" id="GO:0030127">
    <property type="term" value="C:COPII vesicle coat"/>
    <property type="evidence" value="ECO:0007669"/>
    <property type="project" value="TreeGrafter"/>
</dbReference>
<dbReference type="InterPro" id="IPR036322">
    <property type="entry name" value="WD40_repeat_dom_sf"/>
</dbReference>
<dbReference type="PANTHER" id="PTHR11024">
    <property type="entry name" value="NUCLEAR PORE COMPLEX PROTEIN SEC13 / SEH1 FAMILY MEMBER"/>
    <property type="match status" value="1"/>
</dbReference>
<evidence type="ECO:0000256" key="2">
    <source>
        <dbReference type="ARBA" id="ARBA00010102"/>
    </source>
</evidence>
<organism evidence="13 14">
    <name type="scientific">Caulochytrium protostelioides</name>
    <dbReference type="NCBI Taxonomy" id="1555241"/>
    <lineage>
        <taxon>Eukaryota</taxon>
        <taxon>Fungi</taxon>
        <taxon>Fungi incertae sedis</taxon>
        <taxon>Chytridiomycota</taxon>
        <taxon>Chytridiomycota incertae sedis</taxon>
        <taxon>Chytridiomycetes</taxon>
        <taxon>Caulochytriales</taxon>
        <taxon>Caulochytriaceae</taxon>
        <taxon>Caulochytrium</taxon>
    </lineage>
</organism>
<dbReference type="PROSITE" id="PS50082">
    <property type="entry name" value="WD_REPEATS_2"/>
    <property type="match status" value="2"/>
</dbReference>
<feature type="repeat" description="WD" evidence="11">
    <location>
        <begin position="233"/>
        <end position="269"/>
    </location>
</feature>
<sequence>MNTLETQHEDVIHDAQLDYYGKVLATCSSDATVRLFEVSGDRQTPLETLHGHQGPVWQVAWAHPKFGQILASCGYDARVLIWRNLNNTWTQVKEHAVHAASVNAIAWAPHEYGLVLACASSDSKVSILTFRPEDGEWDSVEFPAHSIGVNTITWAPAYVPGSLLEQQPATTPGNSNGATMPSGGGPPPTASGASSLPAAHLTGKRLATGGCDNLIKVWTPNPTTGAWEAEAPLTAHTDWVRGVAWAPNMGLPVSLLASCGQDRCVLIWSQDRRTGTWSHAPLRAEPFPDVVWNVSWSAMGNLLAVACGDNHVSLWKQDLQGEWTQLAPQAAAQAAAGAGMPAQPTAAPVHAS</sequence>
<keyword evidence="4 11" id="KW-0853">WD repeat</keyword>
<comment type="subcellular location">
    <subcellularLocation>
        <location evidence="1">Nucleus</location>
        <location evidence="1">Nuclear pore complex</location>
    </subcellularLocation>
</comment>
<comment type="similarity">
    <text evidence="2">Belongs to the WD repeat SEC13 family.</text>
</comment>
<evidence type="ECO:0000256" key="4">
    <source>
        <dbReference type="ARBA" id="ARBA00022574"/>
    </source>
</evidence>
<evidence type="ECO:0000256" key="8">
    <source>
        <dbReference type="ARBA" id="ARBA00023010"/>
    </source>
</evidence>
<dbReference type="Proteomes" id="UP000274922">
    <property type="component" value="Unassembled WGS sequence"/>
</dbReference>
<evidence type="ECO:0000256" key="12">
    <source>
        <dbReference type="SAM" id="MobiDB-lite"/>
    </source>
</evidence>
<evidence type="ECO:0000313" key="14">
    <source>
        <dbReference type="Proteomes" id="UP000274922"/>
    </source>
</evidence>
<evidence type="ECO:0000256" key="7">
    <source>
        <dbReference type="ARBA" id="ARBA00022927"/>
    </source>
</evidence>
<feature type="repeat" description="WD" evidence="11">
    <location>
        <begin position="49"/>
        <end position="82"/>
    </location>
</feature>
<dbReference type="InterPro" id="IPR001680">
    <property type="entry name" value="WD40_rpt"/>
</dbReference>
<evidence type="ECO:0000256" key="5">
    <source>
        <dbReference type="ARBA" id="ARBA00022737"/>
    </source>
</evidence>
<keyword evidence="10" id="KW-0539">Nucleus</keyword>